<comment type="caution">
    <text evidence="1">The sequence shown here is derived from an EMBL/GenBank/DDBJ whole genome shotgun (WGS) entry which is preliminary data.</text>
</comment>
<sequence length="134" mass="14505">MGNSAPGTIAVGTAVAAMQTGWAGNVAFNDARWPILGHVESLAGTVNENTGVISLDVSYVSGFSMPICFCSQTGKYLSGCDKNLWALNPCPDDQNNAAGRETPVARPMFYRRFLSFRVRRARLYPRGRGCRLGK</sequence>
<name>A0AAJ0HW88_9PEZI</name>
<gene>
    <name evidence="1" type="ORF">B0T25DRAFT_563053</name>
</gene>
<dbReference type="EMBL" id="JAUIQD010000001">
    <property type="protein sequence ID" value="KAK3364061.1"/>
    <property type="molecule type" value="Genomic_DNA"/>
</dbReference>
<evidence type="ECO:0000313" key="1">
    <source>
        <dbReference type="EMBL" id="KAK3364061.1"/>
    </source>
</evidence>
<dbReference type="Proteomes" id="UP001275084">
    <property type="component" value="Unassembled WGS sequence"/>
</dbReference>
<keyword evidence="2" id="KW-1185">Reference proteome</keyword>
<accession>A0AAJ0HW88</accession>
<proteinExistence type="predicted"/>
<protein>
    <submittedName>
        <fullName evidence="1">Uncharacterized protein</fullName>
    </submittedName>
</protein>
<organism evidence="1 2">
    <name type="scientific">Lasiosphaeria hispida</name>
    <dbReference type="NCBI Taxonomy" id="260671"/>
    <lineage>
        <taxon>Eukaryota</taxon>
        <taxon>Fungi</taxon>
        <taxon>Dikarya</taxon>
        <taxon>Ascomycota</taxon>
        <taxon>Pezizomycotina</taxon>
        <taxon>Sordariomycetes</taxon>
        <taxon>Sordariomycetidae</taxon>
        <taxon>Sordariales</taxon>
        <taxon>Lasiosphaeriaceae</taxon>
        <taxon>Lasiosphaeria</taxon>
    </lineage>
</organism>
<reference evidence="1" key="1">
    <citation type="journal article" date="2023" name="Mol. Phylogenet. Evol.">
        <title>Genome-scale phylogeny and comparative genomics of the fungal order Sordariales.</title>
        <authorList>
            <person name="Hensen N."/>
            <person name="Bonometti L."/>
            <person name="Westerberg I."/>
            <person name="Brannstrom I.O."/>
            <person name="Guillou S."/>
            <person name="Cros-Aarteil S."/>
            <person name="Calhoun S."/>
            <person name="Haridas S."/>
            <person name="Kuo A."/>
            <person name="Mondo S."/>
            <person name="Pangilinan J."/>
            <person name="Riley R."/>
            <person name="LaButti K."/>
            <person name="Andreopoulos B."/>
            <person name="Lipzen A."/>
            <person name="Chen C."/>
            <person name="Yan M."/>
            <person name="Daum C."/>
            <person name="Ng V."/>
            <person name="Clum A."/>
            <person name="Steindorff A."/>
            <person name="Ohm R.A."/>
            <person name="Martin F."/>
            <person name="Silar P."/>
            <person name="Natvig D.O."/>
            <person name="Lalanne C."/>
            <person name="Gautier V."/>
            <person name="Ament-Velasquez S.L."/>
            <person name="Kruys A."/>
            <person name="Hutchinson M.I."/>
            <person name="Powell A.J."/>
            <person name="Barry K."/>
            <person name="Miller A.N."/>
            <person name="Grigoriev I.V."/>
            <person name="Debuchy R."/>
            <person name="Gladieux P."/>
            <person name="Hiltunen Thoren M."/>
            <person name="Johannesson H."/>
        </authorList>
    </citation>
    <scope>NUCLEOTIDE SEQUENCE</scope>
    <source>
        <strain evidence="1">CBS 955.72</strain>
    </source>
</reference>
<dbReference type="AlphaFoldDB" id="A0AAJ0HW88"/>
<dbReference type="InterPro" id="IPR037176">
    <property type="entry name" value="Osmotin/thaumatin-like_sf"/>
</dbReference>
<evidence type="ECO:0000313" key="2">
    <source>
        <dbReference type="Proteomes" id="UP001275084"/>
    </source>
</evidence>
<dbReference type="SUPFAM" id="SSF49870">
    <property type="entry name" value="Osmotin, thaumatin-like protein"/>
    <property type="match status" value="1"/>
</dbReference>
<reference evidence="1" key="2">
    <citation type="submission" date="2023-06" db="EMBL/GenBank/DDBJ databases">
        <authorList>
            <consortium name="Lawrence Berkeley National Laboratory"/>
            <person name="Haridas S."/>
            <person name="Hensen N."/>
            <person name="Bonometti L."/>
            <person name="Westerberg I."/>
            <person name="Brannstrom I.O."/>
            <person name="Guillou S."/>
            <person name="Cros-Aarteil S."/>
            <person name="Calhoun S."/>
            <person name="Kuo A."/>
            <person name="Mondo S."/>
            <person name="Pangilinan J."/>
            <person name="Riley R."/>
            <person name="Labutti K."/>
            <person name="Andreopoulos B."/>
            <person name="Lipzen A."/>
            <person name="Chen C."/>
            <person name="Yanf M."/>
            <person name="Daum C."/>
            <person name="Ng V."/>
            <person name="Clum A."/>
            <person name="Steindorff A."/>
            <person name="Ohm R."/>
            <person name="Martin F."/>
            <person name="Silar P."/>
            <person name="Natvig D."/>
            <person name="Lalanne C."/>
            <person name="Gautier V."/>
            <person name="Ament-Velasquez S.L."/>
            <person name="Kruys A."/>
            <person name="Hutchinson M.I."/>
            <person name="Powell A.J."/>
            <person name="Barry K."/>
            <person name="Miller A.N."/>
            <person name="Grigoriev I.V."/>
            <person name="Debuchy R."/>
            <person name="Gladieux P."/>
            <person name="Thoren M.H."/>
            <person name="Johannesson H."/>
        </authorList>
    </citation>
    <scope>NUCLEOTIDE SEQUENCE</scope>
    <source>
        <strain evidence="1">CBS 955.72</strain>
    </source>
</reference>